<keyword evidence="1" id="KW-0732">Signal</keyword>
<protein>
    <submittedName>
        <fullName evidence="2">Uncharacterized protein</fullName>
    </submittedName>
</protein>
<keyword evidence="3" id="KW-1185">Reference proteome</keyword>
<feature type="chain" id="PRO_5046792242" evidence="1">
    <location>
        <begin position="26"/>
        <end position="161"/>
    </location>
</feature>
<dbReference type="EMBL" id="JBHSJB010000008">
    <property type="protein sequence ID" value="MFC5054156.1"/>
    <property type="molecule type" value="Genomic_DNA"/>
</dbReference>
<dbReference type="Proteomes" id="UP001595833">
    <property type="component" value="Unassembled WGS sequence"/>
</dbReference>
<name>A0ABV9XVL3_9PSEU</name>
<feature type="signal peptide" evidence="1">
    <location>
        <begin position="1"/>
        <end position="25"/>
    </location>
</feature>
<gene>
    <name evidence="2" type="ORF">ACFPFM_10335</name>
</gene>
<organism evidence="2 3">
    <name type="scientific">Saccharothrix xinjiangensis</name>
    <dbReference type="NCBI Taxonomy" id="204798"/>
    <lineage>
        <taxon>Bacteria</taxon>
        <taxon>Bacillati</taxon>
        <taxon>Actinomycetota</taxon>
        <taxon>Actinomycetes</taxon>
        <taxon>Pseudonocardiales</taxon>
        <taxon>Pseudonocardiaceae</taxon>
        <taxon>Saccharothrix</taxon>
    </lineage>
</organism>
<evidence type="ECO:0000256" key="1">
    <source>
        <dbReference type="SAM" id="SignalP"/>
    </source>
</evidence>
<comment type="caution">
    <text evidence="2">The sequence shown here is derived from an EMBL/GenBank/DDBJ whole genome shotgun (WGS) entry which is preliminary data.</text>
</comment>
<reference evidence="3" key="1">
    <citation type="journal article" date="2019" name="Int. J. Syst. Evol. Microbiol.">
        <title>The Global Catalogue of Microorganisms (GCM) 10K type strain sequencing project: providing services to taxonomists for standard genome sequencing and annotation.</title>
        <authorList>
            <consortium name="The Broad Institute Genomics Platform"/>
            <consortium name="The Broad Institute Genome Sequencing Center for Infectious Disease"/>
            <person name="Wu L."/>
            <person name="Ma J."/>
        </authorList>
    </citation>
    <scope>NUCLEOTIDE SEQUENCE [LARGE SCALE GENOMIC DNA]</scope>
    <source>
        <strain evidence="3">KCTC 12848</strain>
    </source>
</reference>
<accession>A0ABV9XVL3</accession>
<evidence type="ECO:0000313" key="3">
    <source>
        <dbReference type="Proteomes" id="UP001595833"/>
    </source>
</evidence>
<sequence>MSATRKPVGGTVAWRALAAAGVVGAVSVLSGAEQAVADAPKCGSTLESWTGADDVAVYNGRLRTGEDDHVFHTVALVGGKATDRETVDDGTLASIYKGDYSADDVAATGKLYFEVEDVDAPEDPVFELEFLRPDCGGTDQVVSARLSVEGGKQLGTVYRVH</sequence>
<proteinExistence type="predicted"/>
<dbReference type="RefSeq" id="WP_344038618.1">
    <property type="nucleotide sequence ID" value="NZ_BAAAKE010000012.1"/>
</dbReference>
<evidence type="ECO:0000313" key="2">
    <source>
        <dbReference type="EMBL" id="MFC5054156.1"/>
    </source>
</evidence>